<keyword evidence="2" id="KW-1185">Reference proteome</keyword>
<dbReference type="Proteomes" id="UP000245207">
    <property type="component" value="Unassembled WGS sequence"/>
</dbReference>
<organism evidence="1 2">
    <name type="scientific">Artemisia annua</name>
    <name type="common">Sweet wormwood</name>
    <dbReference type="NCBI Taxonomy" id="35608"/>
    <lineage>
        <taxon>Eukaryota</taxon>
        <taxon>Viridiplantae</taxon>
        <taxon>Streptophyta</taxon>
        <taxon>Embryophyta</taxon>
        <taxon>Tracheophyta</taxon>
        <taxon>Spermatophyta</taxon>
        <taxon>Magnoliopsida</taxon>
        <taxon>eudicotyledons</taxon>
        <taxon>Gunneridae</taxon>
        <taxon>Pentapetalae</taxon>
        <taxon>asterids</taxon>
        <taxon>campanulids</taxon>
        <taxon>Asterales</taxon>
        <taxon>Asteraceae</taxon>
        <taxon>Asteroideae</taxon>
        <taxon>Anthemideae</taxon>
        <taxon>Artemisiinae</taxon>
        <taxon>Artemisia</taxon>
    </lineage>
</organism>
<gene>
    <name evidence="1" type="ORF">CTI12_AA359520</name>
</gene>
<dbReference type="STRING" id="35608.A0A2U1MNB6"/>
<name>A0A2U1MNB6_ARTAN</name>
<proteinExistence type="predicted"/>
<comment type="caution">
    <text evidence="1">The sequence shown here is derived from an EMBL/GenBank/DDBJ whole genome shotgun (WGS) entry which is preliminary data.</text>
</comment>
<dbReference type="EMBL" id="PKPP01004793">
    <property type="protein sequence ID" value="PWA62753.1"/>
    <property type="molecule type" value="Genomic_DNA"/>
</dbReference>
<evidence type="ECO:0000313" key="2">
    <source>
        <dbReference type="Proteomes" id="UP000245207"/>
    </source>
</evidence>
<dbReference type="OrthoDB" id="431027at2759"/>
<accession>A0A2U1MNB6</accession>
<evidence type="ECO:0000313" key="1">
    <source>
        <dbReference type="EMBL" id="PWA62753.1"/>
    </source>
</evidence>
<dbReference type="AlphaFoldDB" id="A0A2U1MNB6"/>
<protein>
    <submittedName>
        <fullName evidence="1">Uncharacterized protein</fullName>
    </submittedName>
</protein>
<sequence length="102" mass="11802">MFDVKKRSPAGRLRYGRFKWRIPEKSLTAEPYEVETLKYGSKGRKLTPPIRPGEQPFRQGILKFAEAWFDQAAEYWKQAIALTPGNYIEAIIGLKITRDVSK</sequence>
<reference evidence="1 2" key="1">
    <citation type="journal article" date="2018" name="Mol. Plant">
        <title>The genome of Artemisia annua provides insight into the evolution of Asteraceae family and artemisinin biosynthesis.</title>
        <authorList>
            <person name="Shen Q."/>
            <person name="Zhang L."/>
            <person name="Liao Z."/>
            <person name="Wang S."/>
            <person name="Yan T."/>
            <person name="Shi P."/>
            <person name="Liu M."/>
            <person name="Fu X."/>
            <person name="Pan Q."/>
            <person name="Wang Y."/>
            <person name="Lv Z."/>
            <person name="Lu X."/>
            <person name="Zhang F."/>
            <person name="Jiang W."/>
            <person name="Ma Y."/>
            <person name="Chen M."/>
            <person name="Hao X."/>
            <person name="Li L."/>
            <person name="Tang Y."/>
            <person name="Lv G."/>
            <person name="Zhou Y."/>
            <person name="Sun X."/>
            <person name="Brodelius P.E."/>
            <person name="Rose J.K.C."/>
            <person name="Tang K."/>
        </authorList>
    </citation>
    <scope>NUCLEOTIDE SEQUENCE [LARGE SCALE GENOMIC DNA]</scope>
    <source>
        <strain evidence="2">cv. Huhao1</strain>
        <tissue evidence="1">Leaf</tissue>
    </source>
</reference>